<gene>
    <name evidence="4" type="ORF">WG901_17990</name>
</gene>
<dbReference type="EC" id="1.-.-.-" evidence="4"/>
<proteinExistence type="inferred from homology"/>
<dbReference type="GO" id="GO:0016491">
    <property type="term" value="F:oxidoreductase activity"/>
    <property type="evidence" value="ECO:0007669"/>
    <property type="project" value="UniProtKB-KW"/>
</dbReference>
<name>A0ABU8RZW8_9SPHN</name>
<dbReference type="EMBL" id="JBBHJZ010000004">
    <property type="protein sequence ID" value="MEJ5978548.1"/>
    <property type="molecule type" value="Genomic_DNA"/>
</dbReference>
<dbReference type="PANTHER" id="PTHR43669:SF3">
    <property type="entry name" value="ALCOHOL DEHYDROGENASE, PUTATIVE (AFU_ORTHOLOGUE AFUA_3G03445)-RELATED"/>
    <property type="match status" value="1"/>
</dbReference>
<organism evidence="4 5">
    <name type="scientific">Novosphingobium anseongense</name>
    <dbReference type="NCBI Taxonomy" id="3133436"/>
    <lineage>
        <taxon>Bacteria</taxon>
        <taxon>Pseudomonadati</taxon>
        <taxon>Pseudomonadota</taxon>
        <taxon>Alphaproteobacteria</taxon>
        <taxon>Sphingomonadales</taxon>
        <taxon>Sphingomonadaceae</taxon>
        <taxon>Novosphingobium</taxon>
    </lineage>
</organism>
<keyword evidence="5" id="KW-1185">Reference proteome</keyword>
<dbReference type="InterPro" id="IPR002347">
    <property type="entry name" value="SDR_fam"/>
</dbReference>
<evidence type="ECO:0000256" key="1">
    <source>
        <dbReference type="ARBA" id="ARBA00006484"/>
    </source>
</evidence>
<accession>A0ABU8RZW8</accession>
<reference evidence="4 5" key="1">
    <citation type="submission" date="2024-03" db="EMBL/GenBank/DDBJ databases">
        <authorList>
            <person name="Jo J.-H."/>
        </authorList>
    </citation>
    <scope>NUCLEOTIDE SEQUENCE [LARGE SCALE GENOMIC DNA]</scope>
    <source>
        <strain evidence="4 5">PS1R-30</strain>
    </source>
</reference>
<evidence type="ECO:0000256" key="3">
    <source>
        <dbReference type="RuleBase" id="RU000363"/>
    </source>
</evidence>
<dbReference type="RefSeq" id="WP_339588491.1">
    <property type="nucleotide sequence ID" value="NZ_JBBHJZ010000004.1"/>
</dbReference>
<keyword evidence="2 4" id="KW-0560">Oxidoreductase</keyword>
<dbReference type="SUPFAM" id="SSF51735">
    <property type="entry name" value="NAD(P)-binding Rossmann-fold domains"/>
    <property type="match status" value="1"/>
</dbReference>
<comment type="similarity">
    <text evidence="1 3">Belongs to the short-chain dehydrogenases/reductases (SDR) family.</text>
</comment>
<protein>
    <submittedName>
        <fullName evidence="4">SDR family oxidoreductase</fullName>
        <ecNumber evidence="4">1.-.-.-</ecNumber>
    </submittedName>
</protein>
<evidence type="ECO:0000313" key="5">
    <source>
        <dbReference type="Proteomes" id="UP001361239"/>
    </source>
</evidence>
<dbReference type="CDD" id="cd05233">
    <property type="entry name" value="SDR_c"/>
    <property type="match status" value="1"/>
</dbReference>
<dbReference type="Proteomes" id="UP001361239">
    <property type="component" value="Unassembled WGS sequence"/>
</dbReference>
<evidence type="ECO:0000256" key="2">
    <source>
        <dbReference type="ARBA" id="ARBA00023002"/>
    </source>
</evidence>
<evidence type="ECO:0000313" key="4">
    <source>
        <dbReference type="EMBL" id="MEJ5978548.1"/>
    </source>
</evidence>
<sequence>MTSTDQSPFAGANALIFGGAKGIGRCVALEWARRGARLAVADIDEDAAKATAAEIAAAGGEAVGLAANVMSEESIAAAIAAAEAALGEIDILMNNVGGILNGHPEDVPMREWQRIMELNYLGSARATTQMLPKFLARGRGYLVNTASFAGFYPYAASRIPYAASKAAVIAMTESLALYCEPLGVRVACLIPGPVATGVMDTMTSWTENCPMRGPGKETTLMLPEAVATVLADGMRDGRILIPSDDVAFDVVKRWAESPDDFIRAKIAEFESGDRGNPIVPEAILAAMGAKK</sequence>
<dbReference type="PANTHER" id="PTHR43669">
    <property type="entry name" value="5-KETO-D-GLUCONATE 5-REDUCTASE"/>
    <property type="match status" value="1"/>
</dbReference>
<dbReference type="InterPro" id="IPR036291">
    <property type="entry name" value="NAD(P)-bd_dom_sf"/>
</dbReference>
<dbReference type="PRINTS" id="PR00080">
    <property type="entry name" value="SDRFAMILY"/>
</dbReference>
<dbReference type="Gene3D" id="3.40.50.720">
    <property type="entry name" value="NAD(P)-binding Rossmann-like Domain"/>
    <property type="match status" value="1"/>
</dbReference>
<dbReference type="Pfam" id="PF00106">
    <property type="entry name" value="adh_short"/>
    <property type="match status" value="1"/>
</dbReference>
<dbReference type="PRINTS" id="PR00081">
    <property type="entry name" value="GDHRDH"/>
</dbReference>
<comment type="caution">
    <text evidence="4">The sequence shown here is derived from an EMBL/GenBank/DDBJ whole genome shotgun (WGS) entry which is preliminary data.</text>
</comment>